<sequence>MTADEFVPDSSFELGDIFWAKVGSHPWWPCMIYYSPEGDCYNKNRGKTFVNHVQFFGPLVERAWVQAACLLPFYDNVVNIMSGIPLTIEEEAESLSTFLREELERRLSADPDLSKSVLENELRTQWTAFDIATKRQYISDKLGIFQASRKSVNLAMKKIRANLEPKCEDHSELPPKKGRGKKSFVDGRKQKGSGVASRYSASCSEFDVEIHRLVASPAAYRPQPVCPACEVYSSLPGRMLLCNGPCHRTVHPDCLRYKMPPPSGRYSLLWSGRAL</sequence>
<dbReference type="Gene3D" id="2.30.30.140">
    <property type="match status" value="1"/>
</dbReference>
<evidence type="ECO:0000256" key="1">
    <source>
        <dbReference type="SAM" id="MobiDB-lite"/>
    </source>
</evidence>
<proteinExistence type="predicted"/>
<evidence type="ECO:0000313" key="4">
    <source>
        <dbReference type="Proteomes" id="UP000784294"/>
    </source>
</evidence>
<dbReference type="AlphaFoldDB" id="A0A3S5BY30"/>
<reference evidence="3" key="1">
    <citation type="submission" date="2018-11" db="EMBL/GenBank/DDBJ databases">
        <authorList>
            <consortium name="Pathogen Informatics"/>
        </authorList>
    </citation>
    <scope>NUCLEOTIDE SEQUENCE</scope>
</reference>
<dbReference type="Proteomes" id="UP000784294">
    <property type="component" value="Unassembled WGS sequence"/>
</dbReference>
<comment type="caution">
    <text evidence="3">The sequence shown here is derived from an EMBL/GenBank/DDBJ whole genome shotgun (WGS) entry which is preliminary data.</text>
</comment>
<evidence type="ECO:0000313" key="3">
    <source>
        <dbReference type="EMBL" id="VEL23956.1"/>
    </source>
</evidence>
<feature type="domain" description="PWWP" evidence="2">
    <location>
        <begin position="14"/>
        <end position="76"/>
    </location>
</feature>
<dbReference type="EMBL" id="CAAALY010064981">
    <property type="protein sequence ID" value="VEL23956.1"/>
    <property type="molecule type" value="Genomic_DNA"/>
</dbReference>
<dbReference type="PROSITE" id="PS50812">
    <property type="entry name" value="PWWP"/>
    <property type="match status" value="1"/>
</dbReference>
<feature type="region of interest" description="Disordered" evidence="1">
    <location>
        <begin position="166"/>
        <end position="190"/>
    </location>
</feature>
<keyword evidence="4" id="KW-1185">Reference proteome</keyword>
<dbReference type="InterPro" id="IPR011011">
    <property type="entry name" value="Znf_FYVE_PHD"/>
</dbReference>
<dbReference type="InterPro" id="IPR000313">
    <property type="entry name" value="PWWP_dom"/>
</dbReference>
<name>A0A3S5BY30_9PLAT</name>
<dbReference type="CDD" id="cd15489">
    <property type="entry name" value="PHD_SF"/>
    <property type="match status" value="1"/>
</dbReference>
<accession>A0A3S5BY30</accession>
<dbReference type="Pfam" id="PF00855">
    <property type="entry name" value="PWWP"/>
    <property type="match status" value="1"/>
</dbReference>
<dbReference type="OrthoDB" id="422362at2759"/>
<protein>
    <recommendedName>
        <fullName evidence="2">PWWP domain-containing protein</fullName>
    </recommendedName>
</protein>
<dbReference type="SUPFAM" id="SSF57903">
    <property type="entry name" value="FYVE/PHD zinc finger"/>
    <property type="match status" value="1"/>
</dbReference>
<dbReference type="SUPFAM" id="SSF63748">
    <property type="entry name" value="Tudor/PWWP/MBT"/>
    <property type="match status" value="1"/>
</dbReference>
<dbReference type="SMART" id="SM00293">
    <property type="entry name" value="PWWP"/>
    <property type="match status" value="1"/>
</dbReference>
<evidence type="ECO:0000259" key="2">
    <source>
        <dbReference type="PROSITE" id="PS50812"/>
    </source>
</evidence>
<organism evidence="3 4">
    <name type="scientific">Protopolystoma xenopodis</name>
    <dbReference type="NCBI Taxonomy" id="117903"/>
    <lineage>
        <taxon>Eukaryota</taxon>
        <taxon>Metazoa</taxon>
        <taxon>Spiralia</taxon>
        <taxon>Lophotrochozoa</taxon>
        <taxon>Platyhelminthes</taxon>
        <taxon>Monogenea</taxon>
        <taxon>Polyopisthocotylea</taxon>
        <taxon>Polystomatidea</taxon>
        <taxon>Polystomatidae</taxon>
        <taxon>Protopolystoma</taxon>
    </lineage>
</organism>
<feature type="compositionally biased region" description="Basic and acidic residues" evidence="1">
    <location>
        <begin position="166"/>
        <end position="175"/>
    </location>
</feature>
<gene>
    <name evidence="3" type="ORF">PXEA_LOCUS17396</name>
</gene>